<evidence type="ECO:0000256" key="1">
    <source>
        <dbReference type="SAM" id="MobiDB-lite"/>
    </source>
</evidence>
<evidence type="ECO:0000313" key="2">
    <source>
        <dbReference type="EMBL" id="KAF3566154.1"/>
    </source>
</evidence>
<feature type="region of interest" description="Disordered" evidence="1">
    <location>
        <begin position="64"/>
        <end position="122"/>
    </location>
</feature>
<protein>
    <submittedName>
        <fullName evidence="2">Uncharacterized protein</fullName>
    </submittedName>
</protein>
<dbReference type="Proteomes" id="UP000266723">
    <property type="component" value="Unassembled WGS sequence"/>
</dbReference>
<reference evidence="2 3" key="1">
    <citation type="journal article" date="2020" name="BMC Genomics">
        <title>Intraspecific diversification of the crop wild relative Brassica cretica Lam. using demographic model selection.</title>
        <authorList>
            <person name="Kioukis A."/>
            <person name="Michalopoulou V.A."/>
            <person name="Briers L."/>
            <person name="Pirintsos S."/>
            <person name="Studholme D.J."/>
            <person name="Pavlidis P."/>
            <person name="Sarris P.F."/>
        </authorList>
    </citation>
    <scope>NUCLEOTIDE SEQUENCE [LARGE SCALE GENOMIC DNA]</scope>
    <source>
        <strain evidence="3">cv. PFS-1207/04</strain>
    </source>
</reference>
<keyword evidence="3" id="KW-1185">Reference proteome</keyword>
<dbReference type="EMBL" id="QGKV02000759">
    <property type="protein sequence ID" value="KAF3566154.1"/>
    <property type="molecule type" value="Genomic_DNA"/>
</dbReference>
<proteinExistence type="predicted"/>
<gene>
    <name evidence="2" type="ORF">DY000_02016194</name>
</gene>
<comment type="caution">
    <text evidence="2">The sequence shown here is derived from an EMBL/GenBank/DDBJ whole genome shotgun (WGS) entry which is preliminary data.</text>
</comment>
<feature type="compositionally biased region" description="Basic and acidic residues" evidence="1">
    <location>
        <begin position="99"/>
        <end position="112"/>
    </location>
</feature>
<sequence length="170" mass="18220">MISRSNWRISGFLHRLRAPISVPGPRVRTSGSQIKDLVAYDLFPGVPTPKSPILKKAQLISLKKGDHQQKSRFGNKTSAWPKGSTTQKLENPKAYNTKETPKGLKSSDKDQEAGGSSATGSEVFSVSVPMGIDGSPSKVGVGSPWNSASEVFTILYCFSAPSRSQLPSDG</sequence>
<accession>A0ABQ7D3M0</accession>
<evidence type="ECO:0000313" key="3">
    <source>
        <dbReference type="Proteomes" id="UP000266723"/>
    </source>
</evidence>
<feature type="compositionally biased region" description="Polar residues" evidence="1">
    <location>
        <begin position="71"/>
        <end position="89"/>
    </location>
</feature>
<organism evidence="2 3">
    <name type="scientific">Brassica cretica</name>
    <name type="common">Mustard</name>
    <dbReference type="NCBI Taxonomy" id="69181"/>
    <lineage>
        <taxon>Eukaryota</taxon>
        <taxon>Viridiplantae</taxon>
        <taxon>Streptophyta</taxon>
        <taxon>Embryophyta</taxon>
        <taxon>Tracheophyta</taxon>
        <taxon>Spermatophyta</taxon>
        <taxon>Magnoliopsida</taxon>
        <taxon>eudicotyledons</taxon>
        <taxon>Gunneridae</taxon>
        <taxon>Pentapetalae</taxon>
        <taxon>rosids</taxon>
        <taxon>malvids</taxon>
        <taxon>Brassicales</taxon>
        <taxon>Brassicaceae</taxon>
        <taxon>Brassiceae</taxon>
        <taxon>Brassica</taxon>
    </lineage>
</organism>
<name>A0ABQ7D3M0_BRACR</name>